<evidence type="ECO:0000313" key="2">
    <source>
        <dbReference type="Proteomes" id="UP001596267"/>
    </source>
</evidence>
<comment type="caution">
    <text evidence="1">The sequence shown here is derived from an EMBL/GenBank/DDBJ whole genome shotgun (WGS) entry which is preliminary data.</text>
</comment>
<proteinExistence type="predicted"/>
<sequence length="215" mass="24955">MDQLLIFGGLSPFGYPITKYFLDEGVNVVSMSSAVTEQNREQEEENAFFLGRNALFHRQDEAKHMETDCIILADTLRMDTMESRALKEKINALFSKNLTYQRLVFLSYRTLRENDEEKTIHDLESIEGLSKDAMESFFISLLREMKRKEAVIIRTHPDVLTIEEKSASMVRLIHGVLEKDHEGLDLVPYVRCEDAKAQSNDKMRSLLPDDYIKWL</sequence>
<accession>A0ABW1WDS7</accession>
<dbReference type="RefSeq" id="WP_253051761.1">
    <property type="nucleotide sequence ID" value="NZ_JAMXWN010000001.1"/>
</dbReference>
<name>A0ABW1WDS7_9BACL</name>
<protein>
    <submittedName>
        <fullName evidence="1">Uncharacterized protein</fullName>
    </submittedName>
</protein>
<reference evidence="2" key="1">
    <citation type="journal article" date="2019" name="Int. J. Syst. Evol. Microbiol.">
        <title>The Global Catalogue of Microorganisms (GCM) 10K type strain sequencing project: providing services to taxonomists for standard genome sequencing and annotation.</title>
        <authorList>
            <consortium name="The Broad Institute Genomics Platform"/>
            <consortium name="The Broad Institute Genome Sequencing Center for Infectious Disease"/>
            <person name="Wu L."/>
            <person name="Ma J."/>
        </authorList>
    </citation>
    <scope>NUCLEOTIDE SEQUENCE [LARGE SCALE GENOMIC DNA]</scope>
    <source>
        <strain evidence="2">CCUG 42001</strain>
    </source>
</reference>
<dbReference type="Proteomes" id="UP001596267">
    <property type="component" value="Unassembled WGS sequence"/>
</dbReference>
<organism evidence="1 2">
    <name type="scientific">Sporolactobacillus kofuensis</name>
    <dbReference type="NCBI Taxonomy" id="269672"/>
    <lineage>
        <taxon>Bacteria</taxon>
        <taxon>Bacillati</taxon>
        <taxon>Bacillota</taxon>
        <taxon>Bacilli</taxon>
        <taxon>Bacillales</taxon>
        <taxon>Sporolactobacillaceae</taxon>
        <taxon>Sporolactobacillus</taxon>
    </lineage>
</organism>
<dbReference type="EMBL" id="JBHSTQ010000002">
    <property type="protein sequence ID" value="MFC6385694.1"/>
    <property type="molecule type" value="Genomic_DNA"/>
</dbReference>
<keyword evidence="2" id="KW-1185">Reference proteome</keyword>
<evidence type="ECO:0000313" key="1">
    <source>
        <dbReference type="EMBL" id="MFC6385694.1"/>
    </source>
</evidence>
<gene>
    <name evidence="1" type="ORF">ACFP7A_03675</name>
</gene>